<reference evidence="2 3" key="1">
    <citation type="submission" date="2023-10" db="EMBL/GenBank/DDBJ databases">
        <title>Genomes of two closely related lineages of the louse Polyplax serrata with different host specificities.</title>
        <authorList>
            <person name="Martinu J."/>
            <person name="Tarabai H."/>
            <person name="Stefka J."/>
            <person name="Hypsa V."/>
        </authorList>
    </citation>
    <scope>NUCLEOTIDE SEQUENCE [LARGE SCALE GENOMIC DNA]</scope>
    <source>
        <strain evidence="2">HR10_N</strain>
    </source>
</reference>
<organism evidence="2 3">
    <name type="scientific">Polyplax serrata</name>
    <name type="common">Common mouse louse</name>
    <dbReference type="NCBI Taxonomy" id="468196"/>
    <lineage>
        <taxon>Eukaryota</taxon>
        <taxon>Metazoa</taxon>
        <taxon>Ecdysozoa</taxon>
        <taxon>Arthropoda</taxon>
        <taxon>Hexapoda</taxon>
        <taxon>Insecta</taxon>
        <taxon>Pterygota</taxon>
        <taxon>Neoptera</taxon>
        <taxon>Paraneoptera</taxon>
        <taxon>Psocodea</taxon>
        <taxon>Troctomorpha</taxon>
        <taxon>Phthiraptera</taxon>
        <taxon>Anoplura</taxon>
        <taxon>Polyplacidae</taxon>
        <taxon>Polyplax</taxon>
    </lineage>
</organism>
<evidence type="ECO:0000256" key="1">
    <source>
        <dbReference type="SAM" id="MobiDB-lite"/>
    </source>
</evidence>
<accession>A0AAN8SEH0</accession>
<feature type="region of interest" description="Disordered" evidence="1">
    <location>
        <begin position="43"/>
        <end position="73"/>
    </location>
</feature>
<dbReference type="AlphaFoldDB" id="A0AAN8SEH0"/>
<dbReference type="EMBL" id="JAWJWE010000001">
    <property type="protein sequence ID" value="KAK6645573.1"/>
    <property type="molecule type" value="Genomic_DNA"/>
</dbReference>
<protein>
    <submittedName>
        <fullName evidence="2">Uncharacterized protein</fullName>
    </submittedName>
</protein>
<name>A0AAN8SEH0_POLSC</name>
<evidence type="ECO:0000313" key="2">
    <source>
        <dbReference type="EMBL" id="KAK6645573.1"/>
    </source>
</evidence>
<proteinExistence type="predicted"/>
<sequence length="73" mass="8365">MKKTDYRRIAVRTPVVRVGGAEGTKNLHTDVKINWKGGNKLTVKHVGNQKRRNKKKTLQQEDEVTNNPDKLNL</sequence>
<feature type="compositionally biased region" description="Basic residues" evidence="1">
    <location>
        <begin position="47"/>
        <end position="57"/>
    </location>
</feature>
<evidence type="ECO:0000313" key="3">
    <source>
        <dbReference type="Proteomes" id="UP001372834"/>
    </source>
</evidence>
<comment type="caution">
    <text evidence="2">The sequence shown here is derived from an EMBL/GenBank/DDBJ whole genome shotgun (WGS) entry which is preliminary data.</text>
</comment>
<dbReference type="Proteomes" id="UP001372834">
    <property type="component" value="Unassembled WGS sequence"/>
</dbReference>
<gene>
    <name evidence="2" type="ORF">RUM43_001850</name>
</gene>